<dbReference type="GO" id="GO:0032183">
    <property type="term" value="F:SUMO binding"/>
    <property type="evidence" value="ECO:0007669"/>
    <property type="project" value="TreeGrafter"/>
</dbReference>
<dbReference type="UniPathway" id="UPA00143"/>
<proteinExistence type="predicted"/>
<dbReference type="GO" id="GO:0061630">
    <property type="term" value="F:ubiquitin protein ligase activity"/>
    <property type="evidence" value="ECO:0007669"/>
    <property type="project" value="InterPro"/>
</dbReference>
<feature type="domain" description="RING-type" evidence="6">
    <location>
        <begin position="253"/>
        <end position="305"/>
    </location>
</feature>
<protein>
    <recommendedName>
        <fullName evidence="6">RING-type domain-containing protein</fullName>
    </recommendedName>
</protein>
<evidence type="ECO:0000256" key="5">
    <source>
        <dbReference type="SAM" id="MobiDB-lite"/>
    </source>
</evidence>
<dbReference type="InterPro" id="IPR013083">
    <property type="entry name" value="Znf_RING/FYVE/PHD"/>
</dbReference>
<reference evidence="7 8" key="1">
    <citation type="journal article" date="2020" name="ISME J.">
        <title>Uncovering the hidden diversity of litter-decomposition mechanisms in mushroom-forming fungi.</title>
        <authorList>
            <person name="Floudas D."/>
            <person name="Bentzer J."/>
            <person name="Ahren D."/>
            <person name="Johansson T."/>
            <person name="Persson P."/>
            <person name="Tunlid A."/>
        </authorList>
    </citation>
    <scope>NUCLEOTIDE SEQUENCE [LARGE SCALE GENOMIC DNA]</scope>
    <source>
        <strain evidence="7 8">CBS 661.87</strain>
    </source>
</reference>
<evidence type="ECO:0000256" key="1">
    <source>
        <dbReference type="ARBA" id="ARBA00022723"/>
    </source>
</evidence>
<feature type="compositionally biased region" description="Low complexity" evidence="5">
    <location>
        <begin position="72"/>
        <end position="85"/>
    </location>
</feature>
<evidence type="ECO:0000256" key="4">
    <source>
        <dbReference type="PROSITE-ProRule" id="PRU00175"/>
    </source>
</evidence>
<feature type="compositionally biased region" description="Low complexity" evidence="5">
    <location>
        <begin position="210"/>
        <end position="222"/>
    </location>
</feature>
<evidence type="ECO:0000259" key="6">
    <source>
        <dbReference type="PROSITE" id="PS50089"/>
    </source>
</evidence>
<dbReference type="Gene3D" id="3.30.40.10">
    <property type="entry name" value="Zinc/RING finger domain, C3HC4 (zinc finger)"/>
    <property type="match status" value="1"/>
</dbReference>
<keyword evidence="8" id="KW-1185">Reference proteome</keyword>
<dbReference type="SMART" id="SM00184">
    <property type="entry name" value="RING"/>
    <property type="match status" value="1"/>
</dbReference>
<keyword evidence="1" id="KW-0479">Metal-binding</keyword>
<dbReference type="GO" id="GO:0008270">
    <property type="term" value="F:zinc ion binding"/>
    <property type="evidence" value="ECO:0007669"/>
    <property type="project" value="UniProtKB-KW"/>
</dbReference>
<evidence type="ECO:0000313" key="7">
    <source>
        <dbReference type="EMBL" id="KAF5379749.1"/>
    </source>
</evidence>
<keyword evidence="3" id="KW-0862">Zinc</keyword>
<dbReference type="InterPro" id="IPR001841">
    <property type="entry name" value="Znf_RING"/>
</dbReference>
<dbReference type="Proteomes" id="UP000565441">
    <property type="component" value="Unassembled WGS sequence"/>
</dbReference>
<sequence>MPKSQVGQRHVGAAASDSGIGNDPLPPPLTTRNLRPRQLKLKHKRRLQLQARASHRNACDRHINNPGPTMQSSAPSSSNAGSSSSRMQVQDVGGGGPSRAAKKKGRTVRGARTIPDSDSNSDSSCSDATSEDTDMVDQLISDDDDNSAYVPLSGSGTRSGRQISALASSSIQPPDGTTTPTLTPTTHVPVSSPSLRKILHPSNIEHFQDSSSTFASTSTSTSIPHIQDPPPAPAVASAPAGPPPPEPLSEYTCPICFFPPTHATLTPCGHICCGACLFAAVKSTMQRGALVRAGDMNVARCPVCRADIPGWDGKGGGVVGLRPRAVFSL</sequence>
<name>A0A8H5M3V8_9AGAR</name>
<evidence type="ECO:0000256" key="3">
    <source>
        <dbReference type="ARBA" id="ARBA00022833"/>
    </source>
</evidence>
<feature type="compositionally biased region" description="Low complexity" evidence="5">
    <location>
        <begin position="116"/>
        <end position="128"/>
    </location>
</feature>
<dbReference type="GO" id="GO:0016567">
    <property type="term" value="P:protein ubiquitination"/>
    <property type="evidence" value="ECO:0007669"/>
    <property type="project" value="UniProtKB-UniPathway"/>
</dbReference>
<feature type="region of interest" description="Disordered" evidence="5">
    <location>
        <begin position="1"/>
        <end position="192"/>
    </location>
</feature>
<dbReference type="GO" id="GO:0140082">
    <property type="term" value="F:SUMO-ubiquitin ligase activity"/>
    <property type="evidence" value="ECO:0007669"/>
    <property type="project" value="TreeGrafter"/>
</dbReference>
<dbReference type="GO" id="GO:0033768">
    <property type="term" value="C:SUMO-targeted ubiquitin ligase complex"/>
    <property type="evidence" value="ECO:0007669"/>
    <property type="project" value="TreeGrafter"/>
</dbReference>
<dbReference type="InterPro" id="IPR018957">
    <property type="entry name" value="Znf_C3HC4_RING-type"/>
</dbReference>
<keyword evidence="2 4" id="KW-0863">Zinc-finger</keyword>
<dbReference type="SUPFAM" id="SSF57850">
    <property type="entry name" value="RING/U-box"/>
    <property type="match status" value="1"/>
</dbReference>
<feature type="region of interest" description="Disordered" evidence="5">
    <location>
        <begin position="209"/>
        <end position="244"/>
    </location>
</feature>
<dbReference type="GO" id="GO:0006511">
    <property type="term" value="P:ubiquitin-dependent protein catabolic process"/>
    <property type="evidence" value="ECO:0007669"/>
    <property type="project" value="TreeGrafter"/>
</dbReference>
<feature type="compositionally biased region" description="Low complexity" evidence="5">
    <location>
        <begin position="177"/>
        <end position="192"/>
    </location>
</feature>
<organism evidence="7 8">
    <name type="scientific">Tricholomella constricta</name>
    <dbReference type="NCBI Taxonomy" id="117010"/>
    <lineage>
        <taxon>Eukaryota</taxon>
        <taxon>Fungi</taxon>
        <taxon>Dikarya</taxon>
        <taxon>Basidiomycota</taxon>
        <taxon>Agaricomycotina</taxon>
        <taxon>Agaricomycetes</taxon>
        <taxon>Agaricomycetidae</taxon>
        <taxon>Agaricales</taxon>
        <taxon>Tricholomatineae</taxon>
        <taxon>Lyophyllaceae</taxon>
        <taxon>Tricholomella</taxon>
    </lineage>
</organism>
<dbReference type="Pfam" id="PF00097">
    <property type="entry name" value="zf-C3HC4"/>
    <property type="match status" value="1"/>
</dbReference>
<comment type="caution">
    <text evidence="7">The sequence shown here is derived from an EMBL/GenBank/DDBJ whole genome shotgun (WGS) entry which is preliminary data.</text>
</comment>
<gene>
    <name evidence="7" type="ORF">D9615_005810</name>
</gene>
<dbReference type="EMBL" id="JAACJP010000015">
    <property type="protein sequence ID" value="KAF5379749.1"/>
    <property type="molecule type" value="Genomic_DNA"/>
</dbReference>
<dbReference type="PANTHER" id="PTHR47094">
    <property type="entry name" value="ELFLESS, ISOFORM B"/>
    <property type="match status" value="1"/>
</dbReference>
<feature type="compositionally biased region" description="Basic residues" evidence="5">
    <location>
        <begin position="34"/>
        <end position="47"/>
    </location>
</feature>
<feature type="compositionally biased region" description="Polar residues" evidence="5">
    <location>
        <begin position="154"/>
        <end position="176"/>
    </location>
</feature>
<feature type="compositionally biased region" description="Acidic residues" evidence="5">
    <location>
        <begin position="129"/>
        <end position="146"/>
    </location>
</feature>
<accession>A0A8H5M3V8</accession>
<dbReference type="PANTHER" id="PTHR47094:SF1">
    <property type="entry name" value="RING-TYPE E3 UBIQUITIN TRANSFERASE"/>
    <property type="match status" value="1"/>
</dbReference>
<dbReference type="InterPro" id="IPR049627">
    <property type="entry name" value="SLX8"/>
</dbReference>
<dbReference type="PROSITE" id="PS50089">
    <property type="entry name" value="ZF_RING_2"/>
    <property type="match status" value="1"/>
</dbReference>
<feature type="compositionally biased region" description="Basic residues" evidence="5">
    <location>
        <begin position="100"/>
        <end position="109"/>
    </location>
</feature>
<evidence type="ECO:0000313" key="8">
    <source>
        <dbReference type="Proteomes" id="UP000565441"/>
    </source>
</evidence>
<evidence type="ECO:0000256" key="2">
    <source>
        <dbReference type="ARBA" id="ARBA00022771"/>
    </source>
</evidence>
<dbReference type="AlphaFoldDB" id="A0A8H5M3V8"/>
<dbReference type="OrthoDB" id="6270329at2759"/>